<name>A0A7X4GEU6_9SPHN</name>
<keyword evidence="3" id="KW-1185">Reference proteome</keyword>
<proteinExistence type="predicted"/>
<sequence length="59" mass="6504">MINGTRILGVACVVVGMLMASNRLFASTPDWIGYVLIVNGLIDAFLLPAIMVRKWRTPK</sequence>
<evidence type="ECO:0000313" key="3">
    <source>
        <dbReference type="Proteomes" id="UP000465810"/>
    </source>
</evidence>
<evidence type="ECO:0000313" key="2">
    <source>
        <dbReference type="EMBL" id="MYL97335.1"/>
    </source>
</evidence>
<dbReference type="EMBL" id="WVTD01000003">
    <property type="protein sequence ID" value="MYL97335.1"/>
    <property type="molecule type" value="Genomic_DNA"/>
</dbReference>
<keyword evidence="1" id="KW-0812">Transmembrane</keyword>
<feature type="transmembrane region" description="Helical" evidence="1">
    <location>
        <begin position="31"/>
        <end position="52"/>
    </location>
</feature>
<comment type="caution">
    <text evidence="2">The sequence shown here is derived from an EMBL/GenBank/DDBJ whole genome shotgun (WGS) entry which is preliminary data.</text>
</comment>
<dbReference type="Proteomes" id="UP000465810">
    <property type="component" value="Unassembled WGS sequence"/>
</dbReference>
<feature type="transmembrane region" description="Helical" evidence="1">
    <location>
        <begin position="7"/>
        <end position="25"/>
    </location>
</feature>
<keyword evidence="1" id="KW-1133">Transmembrane helix</keyword>
<reference evidence="2 3" key="1">
    <citation type="submission" date="2019-12" db="EMBL/GenBank/DDBJ databases">
        <authorList>
            <person name="Feng G."/>
            <person name="Zhu H."/>
        </authorList>
    </citation>
    <scope>NUCLEOTIDE SEQUENCE [LARGE SCALE GENOMIC DNA]</scope>
    <source>
        <strain evidence="2 3">FGD1</strain>
    </source>
</reference>
<keyword evidence="1" id="KW-0472">Membrane</keyword>
<organism evidence="2 3">
    <name type="scientific">Novosphingobium silvae</name>
    <dbReference type="NCBI Taxonomy" id="2692619"/>
    <lineage>
        <taxon>Bacteria</taxon>
        <taxon>Pseudomonadati</taxon>
        <taxon>Pseudomonadota</taxon>
        <taxon>Alphaproteobacteria</taxon>
        <taxon>Sphingomonadales</taxon>
        <taxon>Sphingomonadaceae</taxon>
        <taxon>Novosphingobium</taxon>
    </lineage>
</organism>
<accession>A0A7X4GEU6</accession>
<gene>
    <name evidence="2" type="ORF">GR702_06045</name>
</gene>
<evidence type="ECO:0000256" key="1">
    <source>
        <dbReference type="SAM" id="Phobius"/>
    </source>
</evidence>
<protein>
    <submittedName>
        <fullName evidence="2">Uncharacterized protein</fullName>
    </submittedName>
</protein>
<dbReference type="AlphaFoldDB" id="A0A7X4GEU6"/>